<dbReference type="Gene3D" id="2.60.120.920">
    <property type="match status" value="1"/>
</dbReference>
<organism evidence="3">
    <name type="scientific">Corethron hystrix</name>
    <dbReference type="NCBI Taxonomy" id="216773"/>
    <lineage>
        <taxon>Eukaryota</taxon>
        <taxon>Sar</taxon>
        <taxon>Stramenopiles</taxon>
        <taxon>Ochrophyta</taxon>
        <taxon>Bacillariophyta</taxon>
        <taxon>Coscinodiscophyceae</taxon>
        <taxon>Corethrophycidae</taxon>
        <taxon>Corethrales</taxon>
        <taxon>Corethraceae</taxon>
        <taxon>Corethron</taxon>
    </lineage>
</organism>
<dbReference type="InterPro" id="IPR013320">
    <property type="entry name" value="ConA-like_dom_sf"/>
</dbReference>
<dbReference type="CDD" id="cd12885">
    <property type="entry name" value="SPRY_RanBP_like"/>
    <property type="match status" value="1"/>
</dbReference>
<dbReference type="AlphaFoldDB" id="A0A7S1BCG0"/>
<dbReference type="InterPro" id="IPR050618">
    <property type="entry name" value="Ubq-SigPath_Reg"/>
</dbReference>
<feature type="domain" description="B30.2/SPRY" evidence="2">
    <location>
        <begin position="497"/>
        <end position="691"/>
    </location>
</feature>
<feature type="region of interest" description="Disordered" evidence="1">
    <location>
        <begin position="160"/>
        <end position="180"/>
    </location>
</feature>
<gene>
    <name evidence="3" type="ORF">CHYS00102_LOCUS8415</name>
</gene>
<protein>
    <recommendedName>
        <fullName evidence="2">B30.2/SPRY domain-containing protein</fullName>
    </recommendedName>
</protein>
<evidence type="ECO:0000259" key="2">
    <source>
        <dbReference type="PROSITE" id="PS50188"/>
    </source>
</evidence>
<dbReference type="SMART" id="SM00449">
    <property type="entry name" value="SPRY"/>
    <property type="match status" value="1"/>
</dbReference>
<dbReference type="PANTHER" id="PTHR12864">
    <property type="entry name" value="RAN BINDING PROTEIN 9-RELATED"/>
    <property type="match status" value="1"/>
</dbReference>
<dbReference type="InterPro" id="IPR043136">
    <property type="entry name" value="B30.2/SPRY_sf"/>
</dbReference>
<evidence type="ECO:0000313" key="3">
    <source>
        <dbReference type="EMBL" id="CAD8881228.1"/>
    </source>
</evidence>
<dbReference type="Pfam" id="PF00622">
    <property type="entry name" value="SPRY"/>
    <property type="match status" value="1"/>
</dbReference>
<dbReference type="InterPro" id="IPR044736">
    <property type="entry name" value="Gid1/RanBPM/SPLA_SPRY"/>
</dbReference>
<evidence type="ECO:0000256" key="1">
    <source>
        <dbReference type="SAM" id="MobiDB-lite"/>
    </source>
</evidence>
<dbReference type="InterPro" id="IPR001870">
    <property type="entry name" value="B30.2/SPRY"/>
</dbReference>
<dbReference type="InterPro" id="IPR003877">
    <property type="entry name" value="SPRY_dom"/>
</dbReference>
<accession>A0A7S1BCG0</accession>
<sequence length="716" mass="80285">MRSRSSVSPSCDENESFPDLTVNGKELRVDDSLLADGIASDLCDDLQFEMDLNNQVCIPFSNERASEEKIYNGEELDLKESDDTSTERECVRKVGVISPDILKAAFGDFPSEYNNHFCSGKSLNNQLNTCALGGATATRLPRIPSLVSFNIFDEVSENIDGGTPKGSSIPTSRSNPTTRSNMLYHSSSRLSYLNHRNFQSGSPICIHKVKGGSLPDVSGQCKNGVSFQNLVDDSKIMILGYLSANDVRNFSTADHASLSISRSTSLWTEICAREMPLLRALKRQNPLNHIVFRDFINFKMAPNMSLFDITADTKDRAPSSLPLPTNFLRGPTVHQVSQQHNQDFHLHYPSTKIKSDLEKIEEGRFFLKNRHCSSGVNLSVLLGLSRPYPTTIDKQFFKSDESMKKCEFRSFDMLVSKKRKVRNGDCRKKSYGTKVSCERIVRSQVVQYIHKVGIGDRCVRSNHPFPFLCKKDILKPSPAPFFDLLAHELFSRGMNMLGMPMIKPFVAPIVSKIDRTVHFGNEKDPHRVEIDLTPRIIAYFEVSIFKRDEQQEPIINEGLGDSMDGTLRLPESWNEVLAHESDCFAVGISSEEFCPINKMPGWDLYSYGYHGDDGGIFHASGEMVTQYGPTFGVGDTVGCGIDYTNRSIFYTLNGIFLGNAFEEIDITQKFFPTVGVDCNCPFQCNFGESPFVFDLEAFSEKYHDVVNKILFGAFVP</sequence>
<dbReference type="PROSITE" id="PS50188">
    <property type="entry name" value="B302_SPRY"/>
    <property type="match status" value="1"/>
</dbReference>
<reference evidence="3" key="1">
    <citation type="submission" date="2021-01" db="EMBL/GenBank/DDBJ databases">
        <authorList>
            <person name="Corre E."/>
            <person name="Pelletier E."/>
            <person name="Niang G."/>
            <person name="Scheremetjew M."/>
            <person name="Finn R."/>
            <person name="Kale V."/>
            <person name="Holt S."/>
            <person name="Cochrane G."/>
            <person name="Meng A."/>
            <person name="Brown T."/>
            <person name="Cohen L."/>
        </authorList>
    </citation>
    <scope>NUCLEOTIDE SEQUENCE</scope>
    <source>
        <strain evidence="3">308</strain>
    </source>
</reference>
<feature type="compositionally biased region" description="Polar residues" evidence="1">
    <location>
        <begin position="165"/>
        <end position="180"/>
    </location>
</feature>
<dbReference type="SUPFAM" id="SSF49899">
    <property type="entry name" value="Concanavalin A-like lectins/glucanases"/>
    <property type="match status" value="1"/>
</dbReference>
<name>A0A7S1BCG0_9STRA</name>
<dbReference type="EMBL" id="HBFR01011661">
    <property type="protein sequence ID" value="CAD8881228.1"/>
    <property type="molecule type" value="Transcribed_RNA"/>
</dbReference>
<proteinExistence type="predicted"/>